<keyword evidence="3" id="KW-1185">Reference proteome</keyword>
<dbReference type="EMBL" id="BMMH01000029">
    <property type="protein sequence ID" value="GGL41915.1"/>
    <property type="molecule type" value="Genomic_DNA"/>
</dbReference>
<evidence type="ECO:0000313" key="2">
    <source>
        <dbReference type="EMBL" id="GGL41915.1"/>
    </source>
</evidence>
<proteinExistence type="predicted"/>
<evidence type="ECO:0000259" key="1">
    <source>
        <dbReference type="Pfam" id="PF13460"/>
    </source>
</evidence>
<comment type="caution">
    <text evidence="2">The sequence shown here is derived from an EMBL/GenBank/DDBJ whole genome shotgun (WGS) entry which is preliminary data.</text>
</comment>
<dbReference type="InterPro" id="IPR051606">
    <property type="entry name" value="Polyketide_Oxido-like"/>
</dbReference>
<dbReference type="GO" id="GO:0004074">
    <property type="term" value="F:biliverdin reductase [NAD(P)H] activity"/>
    <property type="evidence" value="ECO:0007669"/>
    <property type="project" value="TreeGrafter"/>
</dbReference>
<dbReference type="SUPFAM" id="SSF51735">
    <property type="entry name" value="NAD(P)-binding Rossmann-fold domains"/>
    <property type="match status" value="1"/>
</dbReference>
<organism evidence="2 3">
    <name type="scientific">Nocardia jinanensis</name>
    <dbReference type="NCBI Taxonomy" id="382504"/>
    <lineage>
        <taxon>Bacteria</taxon>
        <taxon>Bacillati</taxon>
        <taxon>Actinomycetota</taxon>
        <taxon>Actinomycetes</taxon>
        <taxon>Mycobacteriales</taxon>
        <taxon>Nocardiaceae</taxon>
        <taxon>Nocardia</taxon>
    </lineage>
</organism>
<dbReference type="PANTHER" id="PTHR43355:SF2">
    <property type="entry name" value="FLAVIN REDUCTASE (NADPH)"/>
    <property type="match status" value="1"/>
</dbReference>
<name>A0A917VZ29_9NOCA</name>
<dbReference type="GO" id="GO:0042602">
    <property type="term" value="F:riboflavin reductase (NADPH) activity"/>
    <property type="evidence" value="ECO:0007669"/>
    <property type="project" value="TreeGrafter"/>
</dbReference>
<gene>
    <name evidence="2" type="ORF">GCM10011588_65850</name>
</gene>
<dbReference type="Gene3D" id="3.40.50.720">
    <property type="entry name" value="NAD(P)-binding Rossmann-like Domain"/>
    <property type="match status" value="1"/>
</dbReference>
<evidence type="ECO:0000313" key="3">
    <source>
        <dbReference type="Proteomes" id="UP000638263"/>
    </source>
</evidence>
<dbReference type="Pfam" id="PF13460">
    <property type="entry name" value="NAD_binding_10"/>
    <property type="match status" value="1"/>
</dbReference>
<dbReference type="RefSeq" id="WP_063000743.1">
    <property type="nucleotide sequence ID" value="NZ_BMMH01000029.1"/>
</dbReference>
<protein>
    <recommendedName>
        <fullName evidence="1">NAD(P)-binding domain-containing protein</fullName>
    </recommendedName>
</protein>
<reference evidence="2" key="1">
    <citation type="journal article" date="2014" name="Int. J. Syst. Evol. Microbiol.">
        <title>Complete genome sequence of Corynebacterium casei LMG S-19264T (=DSM 44701T), isolated from a smear-ripened cheese.</title>
        <authorList>
            <consortium name="US DOE Joint Genome Institute (JGI-PGF)"/>
            <person name="Walter F."/>
            <person name="Albersmeier A."/>
            <person name="Kalinowski J."/>
            <person name="Ruckert C."/>
        </authorList>
    </citation>
    <scope>NUCLEOTIDE SEQUENCE</scope>
    <source>
        <strain evidence="2">CGMCC 4.3508</strain>
    </source>
</reference>
<accession>A0A917VZ29</accession>
<feature type="domain" description="NAD(P)-binding" evidence="1">
    <location>
        <begin position="7"/>
        <end position="197"/>
    </location>
</feature>
<dbReference type="PANTHER" id="PTHR43355">
    <property type="entry name" value="FLAVIN REDUCTASE (NADPH)"/>
    <property type="match status" value="1"/>
</dbReference>
<dbReference type="InterPro" id="IPR036291">
    <property type="entry name" value="NAD(P)-bd_dom_sf"/>
</dbReference>
<reference evidence="2" key="2">
    <citation type="submission" date="2020-09" db="EMBL/GenBank/DDBJ databases">
        <authorList>
            <person name="Sun Q."/>
            <person name="Zhou Y."/>
        </authorList>
    </citation>
    <scope>NUCLEOTIDE SEQUENCE</scope>
    <source>
        <strain evidence="2">CGMCC 4.3508</strain>
    </source>
</reference>
<dbReference type="AlphaFoldDB" id="A0A917VZ29"/>
<sequence length="210" mass="22316">MRITIFGGTGPTGLLLIDYALAEGHDVVAFARTPSKLPTRERLTAVTGQLDDAAAISEAVRGSDAVLSLLGPSTKADDIPPLITGYRNIVAAMREQQVERLVALGTPSMTDPADRKDFKVGLMVKGIRTFQTAAYDAIVTIGQTVRDSGLKWTLVRVPLLTNGPKTATINVRSIGDKGGVRLSRANAAAFILQQATDSDQIGRAPFISDK</sequence>
<dbReference type="InterPro" id="IPR016040">
    <property type="entry name" value="NAD(P)-bd_dom"/>
</dbReference>
<dbReference type="Proteomes" id="UP000638263">
    <property type="component" value="Unassembled WGS sequence"/>
</dbReference>